<comment type="caution">
    <text evidence="3">The sequence shown here is derived from an EMBL/GenBank/DDBJ whole genome shotgun (WGS) entry which is preliminary data.</text>
</comment>
<keyword evidence="4" id="KW-1185">Reference proteome</keyword>
<dbReference type="EMBL" id="JACIDT010000001">
    <property type="protein sequence ID" value="MBB3924386.1"/>
    <property type="molecule type" value="Genomic_DNA"/>
</dbReference>
<gene>
    <name evidence="3" type="ORF">GGR43_000080</name>
</gene>
<dbReference type="Gene3D" id="3.90.850.10">
    <property type="entry name" value="Fumarylacetoacetase-like, C-terminal domain"/>
    <property type="match status" value="1"/>
</dbReference>
<dbReference type="Proteomes" id="UP000571950">
    <property type="component" value="Unassembled WGS sequence"/>
</dbReference>
<evidence type="ECO:0000259" key="2">
    <source>
        <dbReference type="Pfam" id="PF01557"/>
    </source>
</evidence>
<dbReference type="PANTHER" id="PTHR11820">
    <property type="entry name" value="ACYLPYRUVASE"/>
    <property type="match status" value="1"/>
</dbReference>
<dbReference type="AlphaFoldDB" id="A0A7W6FMT8"/>
<dbReference type="Pfam" id="PF01557">
    <property type="entry name" value="FAA_hydrolase"/>
    <property type="match status" value="1"/>
</dbReference>
<sequence length="311" mass="33667">MSYSKDNSEPRAGLIVKDHVFDVARLLGDSALSTIEQLLASWDDADRRLSDAVERLAANGDGAIDPQDPALVGQRDTVKEEKMLRPGAIFCVGANYQQHIDRMAAIRNVDMGKSTTELGLPPYIFIKPLQSLAGSGEVISVASRSLDYEGELGAVIGRAAANVGKDDALDHVAGYFVANDLSARDRFIRPGVPPVSPFRCDWVGHKVFDGSCPIGSDLLPARFVKDPQDLRLKTWVNEELRQDSSTSDMIYSVAEIIAYLSTLVTLQPGDLILTGTPSGVASETGNFLRDGDKVTVHIQGIGNLFSQIRIL</sequence>
<dbReference type="InterPro" id="IPR011234">
    <property type="entry name" value="Fumarylacetoacetase-like_C"/>
</dbReference>
<keyword evidence="1" id="KW-0479">Metal-binding</keyword>
<reference evidence="3 4" key="1">
    <citation type="submission" date="2020-08" db="EMBL/GenBank/DDBJ databases">
        <title>Genomic Encyclopedia of Type Strains, Phase IV (KMG-IV): sequencing the most valuable type-strain genomes for metagenomic binning, comparative biology and taxonomic classification.</title>
        <authorList>
            <person name="Goeker M."/>
        </authorList>
    </citation>
    <scope>NUCLEOTIDE SEQUENCE [LARGE SCALE GENOMIC DNA]</scope>
    <source>
        <strain evidence="3 4">DSM 26189</strain>
    </source>
</reference>
<accession>A0A7W6FMT8</accession>
<feature type="domain" description="Fumarylacetoacetase-like C-terminal" evidence="2">
    <location>
        <begin position="89"/>
        <end position="308"/>
    </location>
</feature>
<dbReference type="GO" id="GO:0003824">
    <property type="term" value="F:catalytic activity"/>
    <property type="evidence" value="ECO:0007669"/>
    <property type="project" value="InterPro"/>
</dbReference>
<protein>
    <submittedName>
        <fullName evidence="3">2-keto-4-pentenoate hydratase/2-oxohepta-3-ene-1,7-dioic acid hydratase in catechol pathway</fullName>
    </submittedName>
</protein>
<proteinExistence type="predicted"/>
<dbReference type="SUPFAM" id="SSF56529">
    <property type="entry name" value="FAH"/>
    <property type="match status" value="1"/>
</dbReference>
<dbReference type="GO" id="GO:0046872">
    <property type="term" value="F:metal ion binding"/>
    <property type="evidence" value="ECO:0007669"/>
    <property type="project" value="UniProtKB-KW"/>
</dbReference>
<organism evidence="3 4">
    <name type="scientific">Sphingobium jiangsuense</name>
    <dbReference type="NCBI Taxonomy" id="870476"/>
    <lineage>
        <taxon>Bacteria</taxon>
        <taxon>Pseudomonadati</taxon>
        <taxon>Pseudomonadota</taxon>
        <taxon>Alphaproteobacteria</taxon>
        <taxon>Sphingomonadales</taxon>
        <taxon>Sphingomonadaceae</taxon>
        <taxon>Sphingobium</taxon>
    </lineage>
</organism>
<dbReference type="InterPro" id="IPR036663">
    <property type="entry name" value="Fumarylacetoacetase_C_sf"/>
</dbReference>
<evidence type="ECO:0000313" key="3">
    <source>
        <dbReference type="EMBL" id="MBB3924386.1"/>
    </source>
</evidence>
<name>A0A7W6FMT8_9SPHN</name>
<evidence type="ECO:0000313" key="4">
    <source>
        <dbReference type="Proteomes" id="UP000571950"/>
    </source>
</evidence>
<evidence type="ECO:0000256" key="1">
    <source>
        <dbReference type="ARBA" id="ARBA00022723"/>
    </source>
</evidence>